<protein>
    <submittedName>
        <fullName evidence="7">Do/DeqQ family serine protease</fullName>
    </submittedName>
</protein>
<accession>A0A1G7AVR9</accession>
<organism evidence="7 8">
    <name type="scientific">Salipiger thiooxidans</name>
    <dbReference type="NCBI Taxonomy" id="282683"/>
    <lineage>
        <taxon>Bacteria</taxon>
        <taxon>Pseudomonadati</taxon>
        <taxon>Pseudomonadota</taxon>
        <taxon>Alphaproteobacteria</taxon>
        <taxon>Rhodobacterales</taxon>
        <taxon>Roseobacteraceae</taxon>
        <taxon>Salipiger</taxon>
    </lineage>
</organism>
<evidence type="ECO:0000256" key="1">
    <source>
        <dbReference type="ARBA" id="ARBA00010541"/>
    </source>
</evidence>
<feature type="signal peptide" evidence="5">
    <location>
        <begin position="1"/>
        <end position="23"/>
    </location>
</feature>
<dbReference type="STRING" id="282683.SAMN04488105_101402"/>
<reference evidence="8" key="1">
    <citation type="submission" date="2016-10" db="EMBL/GenBank/DDBJ databases">
        <authorList>
            <person name="Varghese N."/>
            <person name="Submissions S."/>
        </authorList>
    </citation>
    <scope>NUCLEOTIDE SEQUENCE [LARGE SCALE GENOMIC DNA]</scope>
    <source>
        <strain evidence="8">DSM 10146</strain>
    </source>
</reference>
<dbReference type="InterPro" id="IPR001940">
    <property type="entry name" value="Peptidase_S1C"/>
</dbReference>
<keyword evidence="2 7" id="KW-0645">Protease</keyword>
<evidence type="ECO:0000256" key="4">
    <source>
        <dbReference type="ARBA" id="ARBA00022825"/>
    </source>
</evidence>
<dbReference type="PANTHER" id="PTHR22939">
    <property type="entry name" value="SERINE PROTEASE FAMILY S1C HTRA-RELATED"/>
    <property type="match status" value="1"/>
</dbReference>
<evidence type="ECO:0000256" key="3">
    <source>
        <dbReference type="ARBA" id="ARBA00022801"/>
    </source>
</evidence>
<dbReference type="SUPFAM" id="SSF50156">
    <property type="entry name" value="PDZ domain-like"/>
    <property type="match status" value="2"/>
</dbReference>
<dbReference type="InterPro" id="IPR036034">
    <property type="entry name" value="PDZ_sf"/>
</dbReference>
<keyword evidence="3" id="KW-0378">Hydrolase</keyword>
<dbReference type="Pfam" id="PF17820">
    <property type="entry name" value="PDZ_6"/>
    <property type="match status" value="1"/>
</dbReference>
<keyword evidence="5" id="KW-0732">Signal</keyword>
<dbReference type="RefSeq" id="WP_089954734.1">
    <property type="nucleotide sequence ID" value="NZ_FNAV01000001.1"/>
</dbReference>
<proteinExistence type="inferred from homology"/>
<evidence type="ECO:0000313" key="8">
    <source>
        <dbReference type="Proteomes" id="UP000198994"/>
    </source>
</evidence>
<dbReference type="SMART" id="SM00228">
    <property type="entry name" value="PDZ"/>
    <property type="match status" value="2"/>
</dbReference>
<name>A0A1G7AVR9_9RHOB</name>
<evidence type="ECO:0000256" key="2">
    <source>
        <dbReference type="ARBA" id="ARBA00022670"/>
    </source>
</evidence>
<feature type="chain" id="PRO_5011545887" evidence="5">
    <location>
        <begin position="24"/>
        <end position="464"/>
    </location>
</feature>
<dbReference type="SUPFAM" id="SSF50494">
    <property type="entry name" value="Trypsin-like serine proteases"/>
    <property type="match status" value="1"/>
</dbReference>
<keyword evidence="4" id="KW-0720">Serine protease</keyword>
<feature type="domain" description="PDZ" evidence="6">
    <location>
        <begin position="382"/>
        <end position="455"/>
    </location>
</feature>
<evidence type="ECO:0000259" key="6">
    <source>
        <dbReference type="PROSITE" id="PS50106"/>
    </source>
</evidence>
<dbReference type="Gene3D" id="2.40.10.120">
    <property type="match status" value="1"/>
</dbReference>
<dbReference type="Pfam" id="PF13180">
    <property type="entry name" value="PDZ_2"/>
    <property type="match status" value="1"/>
</dbReference>
<dbReference type="GO" id="GO:0006508">
    <property type="term" value="P:proteolysis"/>
    <property type="evidence" value="ECO:0007669"/>
    <property type="project" value="UniProtKB-KW"/>
</dbReference>
<feature type="domain" description="PDZ" evidence="6">
    <location>
        <begin position="283"/>
        <end position="321"/>
    </location>
</feature>
<dbReference type="PRINTS" id="PR00834">
    <property type="entry name" value="PROTEASES2C"/>
</dbReference>
<evidence type="ECO:0000313" key="7">
    <source>
        <dbReference type="EMBL" id="SDE18812.1"/>
    </source>
</evidence>
<dbReference type="InterPro" id="IPR001478">
    <property type="entry name" value="PDZ"/>
</dbReference>
<dbReference type="AlphaFoldDB" id="A0A1G7AVR9"/>
<dbReference type="PANTHER" id="PTHR22939:SF129">
    <property type="entry name" value="SERINE PROTEASE HTRA2, MITOCHONDRIAL"/>
    <property type="match status" value="1"/>
</dbReference>
<comment type="similarity">
    <text evidence="1">Belongs to the peptidase S1C family.</text>
</comment>
<dbReference type="InterPro" id="IPR041489">
    <property type="entry name" value="PDZ_6"/>
</dbReference>
<evidence type="ECO:0000256" key="5">
    <source>
        <dbReference type="SAM" id="SignalP"/>
    </source>
</evidence>
<dbReference type="GO" id="GO:0004252">
    <property type="term" value="F:serine-type endopeptidase activity"/>
    <property type="evidence" value="ECO:0007669"/>
    <property type="project" value="InterPro"/>
</dbReference>
<gene>
    <name evidence="7" type="ORF">SAMN04488105_101402</name>
</gene>
<dbReference type="EMBL" id="FNAV01000001">
    <property type="protein sequence ID" value="SDE18812.1"/>
    <property type="molecule type" value="Genomic_DNA"/>
</dbReference>
<sequence>MLRNAIVALALSTTALAPLPALADAQVPQSQAEISLSFAPLVKQATPAVVNIYARRVVQARSPFAGDPLFGNLFRDFGGGGRERVQNSLGSGVILSDDGIVVSNYHVVGQATDIRVVLNNGAEYDARVLLGDEEADLAILKLENASDMPYLTLRDSDTVEVGELVLAIGNPFGVGQTVSSGIVSGLARSGTATGNARGYFIQTDAPINPGNSGGALIDVKGRLIGVNTSILTRSGGSEGIGFAIPSALVSEFVEQAREGNESFARPWAGMTGQPVNADLSESLGLPLPSGVLIAALHPQSPFAAAGIEVGDVVLEVDGQPVNTPPEMLFRMSVAGLGHVAKIRYLHDSTPQETEVGMIAPPEVPARDAVTLGERDLLPGLALARINPAVGAELNLPLSGEGVVVTDPGPYGARIGLRPGDILRGINGKAVEAPADVAPLLNRAGSRVQLDAQRGGSRLSLRFRS</sequence>
<keyword evidence="8" id="KW-1185">Reference proteome</keyword>
<dbReference type="InterPro" id="IPR009003">
    <property type="entry name" value="Peptidase_S1_PA"/>
</dbReference>
<dbReference type="Gene3D" id="2.30.42.10">
    <property type="match status" value="2"/>
</dbReference>
<dbReference type="Pfam" id="PF13365">
    <property type="entry name" value="Trypsin_2"/>
    <property type="match status" value="1"/>
</dbReference>
<dbReference type="Proteomes" id="UP000198994">
    <property type="component" value="Unassembled WGS sequence"/>
</dbReference>
<dbReference type="PROSITE" id="PS50106">
    <property type="entry name" value="PDZ"/>
    <property type="match status" value="2"/>
</dbReference>
<dbReference type="OrthoDB" id="9758917at2"/>